<comment type="caution">
    <text evidence="1">The sequence shown here is derived from an EMBL/GenBank/DDBJ whole genome shotgun (WGS) entry which is preliminary data.</text>
</comment>
<evidence type="ECO:0000313" key="2">
    <source>
        <dbReference type="Proteomes" id="UP000679779"/>
    </source>
</evidence>
<reference evidence="1" key="1">
    <citation type="submission" date="2021-03" db="EMBL/GenBank/DDBJ databases">
        <title>Antimicrobial resistance genes in bacteria isolated from Japanese honey, and their potential for conferring macrolide and lincosamide resistance in the American foulbrood pathogen Paenibacillus larvae.</title>
        <authorList>
            <person name="Okamoto M."/>
            <person name="Kumagai M."/>
            <person name="Kanamori H."/>
            <person name="Takamatsu D."/>
        </authorList>
    </citation>
    <scope>NUCLEOTIDE SEQUENCE</scope>
    <source>
        <strain evidence="1">J2TS6</strain>
    </source>
</reference>
<protein>
    <submittedName>
        <fullName evidence="1">Uncharacterized protein</fullName>
    </submittedName>
</protein>
<name>A0A919XH89_9BACL</name>
<proteinExistence type="predicted"/>
<evidence type="ECO:0000313" key="1">
    <source>
        <dbReference type="EMBL" id="GIO32599.1"/>
    </source>
</evidence>
<organism evidence="1 2">
    <name type="scientific">Paenibacillus albilobatus</name>
    <dbReference type="NCBI Taxonomy" id="2716884"/>
    <lineage>
        <taxon>Bacteria</taxon>
        <taxon>Bacillati</taxon>
        <taxon>Bacillota</taxon>
        <taxon>Bacilli</taxon>
        <taxon>Bacillales</taxon>
        <taxon>Paenibacillaceae</taxon>
        <taxon>Paenibacillus</taxon>
    </lineage>
</organism>
<dbReference type="EMBL" id="BORQ01000004">
    <property type="protein sequence ID" value="GIO32599.1"/>
    <property type="molecule type" value="Genomic_DNA"/>
</dbReference>
<accession>A0A919XH89</accession>
<dbReference type="AlphaFoldDB" id="A0A919XH89"/>
<keyword evidence="2" id="KW-1185">Reference proteome</keyword>
<sequence>MAVAEDGKNHTVSNQDLLKKLDYSRNPIQGVGPWNFERVTSSSLWSANDKTGGIGFELQLREDTGMVNSTGKQYKEENHRGSVLYRAIRNNSTFTYGDLSGHYIHTETKYSGSLGVDAKGTGSFSITANVKQDPAIQTGISWQY</sequence>
<dbReference type="Proteomes" id="UP000679779">
    <property type="component" value="Unassembled WGS sequence"/>
</dbReference>
<gene>
    <name evidence="1" type="ORF">J2TS6_37400</name>
</gene>